<dbReference type="Gene3D" id="3.20.20.70">
    <property type="entry name" value="Aldolase class I"/>
    <property type="match status" value="2"/>
</dbReference>
<proteinExistence type="inferred from homology"/>
<dbReference type="PANTHER" id="PTHR32119">
    <property type="entry name" value="OROTIDINE 5'-PHOSPHATE DECARBOXYLASE"/>
    <property type="match status" value="1"/>
</dbReference>
<evidence type="ECO:0000256" key="10">
    <source>
        <dbReference type="PIRSR" id="PIRSR614732-1"/>
    </source>
</evidence>
<evidence type="ECO:0000313" key="14">
    <source>
        <dbReference type="EMBL" id="KAE9984799.1"/>
    </source>
</evidence>
<evidence type="ECO:0000256" key="6">
    <source>
        <dbReference type="ARBA" id="ARBA00022975"/>
    </source>
</evidence>
<keyword evidence="7" id="KW-0456">Lyase</keyword>
<feature type="active site" description="For OMPdecase activity" evidence="10">
    <location>
        <position position="103"/>
    </location>
</feature>
<dbReference type="Proteomes" id="UP000447873">
    <property type="component" value="Unassembled WGS sequence"/>
</dbReference>
<dbReference type="InterPro" id="IPR001754">
    <property type="entry name" value="OMPdeCOase_dom"/>
</dbReference>
<organism evidence="14 15">
    <name type="scientific">Venturia inaequalis</name>
    <name type="common">Apple scab fungus</name>
    <dbReference type="NCBI Taxonomy" id="5025"/>
    <lineage>
        <taxon>Eukaryota</taxon>
        <taxon>Fungi</taxon>
        <taxon>Dikarya</taxon>
        <taxon>Ascomycota</taxon>
        <taxon>Pezizomycotina</taxon>
        <taxon>Dothideomycetes</taxon>
        <taxon>Pleosporomycetidae</taxon>
        <taxon>Venturiales</taxon>
        <taxon>Venturiaceae</taxon>
        <taxon>Venturia</taxon>
    </lineage>
</organism>
<evidence type="ECO:0000256" key="9">
    <source>
        <dbReference type="ARBA" id="ARBA00033428"/>
    </source>
</evidence>
<evidence type="ECO:0000256" key="11">
    <source>
        <dbReference type="PIRSR" id="PIRSR614732-2"/>
    </source>
</evidence>
<feature type="domain" description="Orotidine 5'-phosphate decarboxylase" evidence="12">
    <location>
        <begin position="39"/>
        <end position="388"/>
    </location>
</feature>
<feature type="binding site" evidence="11">
    <location>
        <position position="67"/>
    </location>
    <ligand>
        <name>substrate</name>
    </ligand>
</feature>
<dbReference type="SMART" id="SM00934">
    <property type="entry name" value="OMPdecase"/>
    <property type="match status" value="1"/>
</dbReference>
<dbReference type="EMBL" id="WNWS01000127">
    <property type="protein sequence ID" value="KAE9978887.1"/>
    <property type="molecule type" value="Genomic_DNA"/>
</dbReference>
<dbReference type="AlphaFoldDB" id="A0A8H3VD58"/>
<dbReference type="GO" id="GO:0004590">
    <property type="term" value="F:orotidine-5'-phosphate decarboxylase activity"/>
    <property type="evidence" value="ECO:0007669"/>
    <property type="project" value="UniProtKB-EC"/>
</dbReference>
<evidence type="ECO:0000256" key="7">
    <source>
        <dbReference type="ARBA" id="ARBA00023239"/>
    </source>
</evidence>
<dbReference type="GO" id="GO:0005829">
    <property type="term" value="C:cytosol"/>
    <property type="evidence" value="ECO:0007669"/>
    <property type="project" value="TreeGrafter"/>
</dbReference>
<reference evidence="14 15" key="1">
    <citation type="submission" date="2019-11" db="EMBL/GenBank/DDBJ databases">
        <title>Venturia inaequalis Genome Resource.</title>
        <authorList>
            <person name="Lichtner F.J."/>
        </authorList>
    </citation>
    <scope>NUCLEOTIDE SEQUENCE [LARGE SCALE GENOMIC DNA]</scope>
    <source>
        <strain evidence="13 16">120213</strain>
        <strain evidence="14">Bline_iso_100314</strain>
    </source>
</reference>
<sequence>MAPKRHATYHTSYEDRAALPSTSPLQIYLLHLIALKKTNLCVSADVSTTAELLSVAEEVGDSICILKTHADIIDDWGDRTVRGLREVARRKRFLIFEDRKFGDIGSTVQKQYTSGPLQIAKWAEITNAHIFPGPAIISSLKAAAQITINTYNSTVSTEISGGTPSIDDDETSDDEYDGIPADDHSSINPEAWTTGVIHATSIENGVGLTNGDAMGLSVHGASQRERRKLSVISLSTTIHTTTELRSPTHAPAFGTFPEPTQSDALAKLRPTPYLRGLLLLAEMSSEGNLLTGSYTQQCLDMARKQPDFVLGFIAQHSLNSEDGDNFITMTPGVSLPPAGTEGDAWKGDGKGQQYNDPRYVVLEKGVDVVIVGRGILNAKDRQAEAERFRKAAWDAYEERVGQNQTKAS</sequence>
<dbReference type="Pfam" id="PF00215">
    <property type="entry name" value="OMPdecase"/>
    <property type="match status" value="2"/>
</dbReference>
<dbReference type="GO" id="GO:0044205">
    <property type="term" value="P:'de novo' UMP biosynthetic process"/>
    <property type="evidence" value="ECO:0007669"/>
    <property type="project" value="UniProtKB-UniPathway"/>
</dbReference>
<dbReference type="PANTHER" id="PTHR32119:SF2">
    <property type="entry name" value="OROTIDINE 5'-PHOSPHATE DECARBOXYLASE"/>
    <property type="match status" value="1"/>
</dbReference>
<dbReference type="PROSITE" id="PS00156">
    <property type="entry name" value="OMPDECASE"/>
    <property type="match status" value="1"/>
</dbReference>
<dbReference type="SUPFAM" id="SSF51366">
    <property type="entry name" value="Ribulose-phoshate binding barrel"/>
    <property type="match status" value="1"/>
</dbReference>
<dbReference type="InterPro" id="IPR014732">
    <property type="entry name" value="OMPdecase"/>
</dbReference>
<feature type="active site" description="For OMPdecase activity" evidence="10">
    <location>
        <position position="98"/>
    </location>
</feature>
<evidence type="ECO:0000256" key="3">
    <source>
        <dbReference type="ARBA" id="ARBA00012321"/>
    </source>
</evidence>
<keyword evidence="5" id="KW-0210">Decarboxylase</keyword>
<dbReference type="InterPro" id="IPR018089">
    <property type="entry name" value="OMPdecase_AS"/>
</dbReference>
<dbReference type="EC" id="4.1.1.23" evidence="3"/>
<comment type="similarity">
    <text evidence="2">Belongs to the OMP decarboxylase family.</text>
</comment>
<dbReference type="Proteomes" id="UP000433883">
    <property type="component" value="Unassembled WGS sequence"/>
</dbReference>
<dbReference type="OrthoDB" id="10263753at2759"/>
<evidence type="ECO:0000256" key="8">
    <source>
        <dbReference type="ARBA" id="ARBA00031744"/>
    </source>
</evidence>
<accession>A0A8H3VD58</accession>
<gene>
    <name evidence="14" type="ORF">BLS_001372</name>
    <name evidence="13" type="ORF">EG328_001186</name>
</gene>
<evidence type="ECO:0000313" key="13">
    <source>
        <dbReference type="EMBL" id="KAE9978887.1"/>
    </source>
</evidence>
<feature type="binding site" evidence="11">
    <location>
        <position position="45"/>
    </location>
    <ligand>
        <name>substrate</name>
    </ligand>
</feature>
<evidence type="ECO:0000256" key="1">
    <source>
        <dbReference type="ARBA" id="ARBA00004861"/>
    </source>
</evidence>
<keyword evidence="6" id="KW-0665">Pyrimidine biosynthesis</keyword>
<evidence type="ECO:0000256" key="2">
    <source>
        <dbReference type="ARBA" id="ARBA00011018"/>
    </source>
</evidence>
<comment type="pathway">
    <text evidence="1">Pyrimidine metabolism; UMP biosynthesis via de novo pathway; UMP from orotate: step 2/2.</text>
</comment>
<evidence type="ECO:0000313" key="15">
    <source>
        <dbReference type="Proteomes" id="UP000433883"/>
    </source>
</evidence>
<comment type="caution">
    <text evidence="14">The sequence shown here is derived from an EMBL/GenBank/DDBJ whole genome shotgun (WGS) entry which is preliminary data.</text>
</comment>
<dbReference type="EMBL" id="WNWQ01000013">
    <property type="protein sequence ID" value="KAE9984799.1"/>
    <property type="molecule type" value="Genomic_DNA"/>
</dbReference>
<protein>
    <recommendedName>
        <fullName evidence="4">Orotidine 5'-phosphate decarboxylase</fullName>
        <ecNumber evidence="3">4.1.1.23</ecNumber>
    </recommendedName>
    <alternativeName>
        <fullName evidence="9">OMP decarboxylase</fullName>
    </alternativeName>
    <alternativeName>
        <fullName evidence="8">Uridine 5'-monophosphate synthase</fullName>
    </alternativeName>
</protein>
<dbReference type="CDD" id="cd04725">
    <property type="entry name" value="OMP_decarboxylase_like"/>
    <property type="match status" value="1"/>
</dbReference>
<name>A0A8H3VD58_VENIN</name>
<dbReference type="InterPro" id="IPR013785">
    <property type="entry name" value="Aldolase_TIM"/>
</dbReference>
<dbReference type="UniPathway" id="UPA00070">
    <property type="reaction ID" value="UER00120"/>
</dbReference>
<dbReference type="GO" id="GO:0006207">
    <property type="term" value="P:'de novo' pyrimidine nucleobase biosynthetic process"/>
    <property type="evidence" value="ECO:0007669"/>
    <property type="project" value="InterPro"/>
</dbReference>
<dbReference type="InterPro" id="IPR011060">
    <property type="entry name" value="RibuloseP-bd_barrel"/>
</dbReference>
<evidence type="ECO:0000259" key="12">
    <source>
        <dbReference type="SMART" id="SM00934"/>
    </source>
</evidence>
<evidence type="ECO:0000256" key="4">
    <source>
        <dbReference type="ARBA" id="ARBA00021923"/>
    </source>
</evidence>
<evidence type="ECO:0000256" key="5">
    <source>
        <dbReference type="ARBA" id="ARBA00022793"/>
    </source>
</evidence>
<evidence type="ECO:0000313" key="16">
    <source>
        <dbReference type="Proteomes" id="UP000447873"/>
    </source>
</evidence>
<feature type="active site" description="For OMPdecase activity" evidence="10">
    <location>
        <position position="100"/>
    </location>
</feature>